<reference evidence="2 3" key="1">
    <citation type="submission" date="2018-06" db="EMBL/GenBank/DDBJ databases">
        <title>Genomic Encyclopedia of Type Strains, Phase IV (KMG-IV): sequencing the most valuable type-strain genomes for metagenomic binning, comparative biology and taxonomic classification.</title>
        <authorList>
            <person name="Goeker M."/>
        </authorList>
    </citation>
    <scope>NUCLEOTIDE SEQUENCE [LARGE SCALE GENOMIC DNA]</scope>
    <source>
        <strain evidence="2 3">DSM 44599</strain>
    </source>
</reference>
<dbReference type="STRING" id="1210090.GCA_001613185_01834"/>
<keyword evidence="3" id="KW-1185">Reference proteome</keyword>
<dbReference type="Proteomes" id="UP000252586">
    <property type="component" value="Unassembled WGS sequence"/>
</dbReference>
<protein>
    <submittedName>
        <fullName evidence="2">Putative nuclease of predicted toxin-antitoxin system</fullName>
    </submittedName>
</protein>
<dbReference type="Pfam" id="PF18480">
    <property type="entry name" value="DUF5615"/>
    <property type="match status" value="1"/>
</dbReference>
<name>A0A366DL95_9NOCA</name>
<dbReference type="OrthoDB" id="334367at2"/>
<gene>
    <name evidence="2" type="ORF">DFR74_105256</name>
</gene>
<comment type="caution">
    <text evidence="2">The sequence shown here is derived from an EMBL/GenBank/DDBJ whole genome shotgun (WGS) entry which is preliminary data.</text>
</comment>
<evidence type="ECO:0000259" key="1">
    <source>
        <dbReference type="Pfam" id="PF18480"/>
    </source>
</evidence>
<dbReference type="RefSeq" id="WP_067506341.1">
    <property type="nucleotide sequence ID" value="NZ_CP107943.1"/>
</dbReference>
<dbReference type="InterPro" id="IPR041049">
    <property type="entry name" value="DUF5615"/>
</dbReference>
<dbReference type="AlphaFoldDB" id="A0A366DL95"/>
<proteinExistence type="predicted"/>
<sequence length="111" mass="12053">MNFLVDAQLPPALARMLVESGYEAVHVCDIGMTSAPDLDVWEVALQRNAAIVSKDEDFVLIGQARSDLPAPAVVWIRIGNCSRKALLDAVRSVLPLIVDMLVAGEKVVEVR</sequence>
<accession>A0A366DL95</accession>
<organism evidence="2 3">
    <name type="scientific">Nocardia puris</name>
    <dbReference type="NCBI Taxonomy" id="208602"/>
    <lineage>
        <taxon>Bacteria</taxon>
        <taxon>Bacillati</taxon>
        <taxon>Actinomycetota</taxon>
        <taxon>Actinomycetes</taxon>
        <taxon>Mycobacteriales</taxon>
        <taxon>Nocardiaceae</taxon>
        <taxon>Nocardia</taxon>
    </lineage>
</organism>
<feature type="domain" description="DUF5615" evidence="1">
    <location>
        <begin position="1"/>
        <end position="104"/>
    </location>
</feature>
<dbReference type="EMBL" id="QNRE01000005">
    <property type="protein sequence ID" value="RBO90850.1"/>
    <property type="molecule type" value="Genomic_DNA"/>
</dbReference>
<evidence type="ECO:0000313" key="3">
    <source>
        <dbReference type="Proteomes" id="UP000252586"/>
    </source>
</evidence>
<evidence type="ECO:0000313" key="2">
    <source>
        <dbReference type="EMBL" id="RBO90850.1"/>
    </source>
</evidence>